<gene>
    <name evidence="1" type="primary">AXR1</name>
    <name evidence="1" type="ORF">KSP40_PGU010668</name>
</gene>
<protein>
    <submittedName>
        <fullName evidence="1">NEDD8-activating enzyme E1 regulatory subunit</fullName>
    </submittedName>
</protein>
<accession>A0ABR2MUZ9</accession>
<sequence>MQLGRQRQRSLVEARRTTSAVRRATTAWRSTVAARRETNAVWRARIRAARACFSVSFYILLRAVDRFVTNYNRFPGVFDNEIDDDISRLKTIAVGVLGDSGLHGSTLSDDLVNEMCRFGGGEIHAVAAFIGGVASQEAIKLVVLVLMSGASKLGGALSAPYLLLLFSDCLLKKRRLVILSVDGVLVFERVGRLLAKSVRDACCRRAREVLDERGRAERLLGEEEDGEDGGMIERESVR</sequence>
<dbReference type="EMBL" id="JBBWWR010000004">
    <property type="protein sequence ID" value="KAK8968042.1"/>
    <property type="molecule type" value="Genomic_DNA"/>
</dbReference>
<dbReference type="Gene3D" id="3.40.50.720">
    <property type="entry name" value="NAD(P)-binding Rossmann-like Domain"/>
    <property type="match status" value="1"/>
</dbReference>
<name>A0ABR2MUZ9_9ASPA</name>
<keyword evidence="2" id="KW-1185">Reference proteome</keyword>
<organism evidence="1 2">
    <name type="scientific">Platanthera guangdongensis</name>
    <dbReference type="NCBI Taxonomy" id="2320717"/>
    <lineage>
        <taxon>Eukaryota</taxon>
        <taxon>Viridiplantae</taxon>
        <taxon>Streptophyta</taxon>
        <taxon>Embryophyta</taxon>
        <taxon>Tracheophyta</taxon>
        <taxon>Spermatophyta</taxon>
        <taxon>Magnoliopsida</taxon>
        <taxon>Liliopsida</taxon>
        <taxon>Asparagales</taxon>
        <taxon>Orchidaceae</taxon>
        <taxon>Orchidoideae</taxon>
        <taxon>Orchideae</taxon>
        <taxon>Orchidinae</taxon>
        <taxon>Platanthera</taxon>
    </lineage>
</organism>
<comment type="caution">
    <text evidence="1">The sequence shown here is derived from an EMBL/GenBank/DDBJ whole genome shotgun (WGS) entry which is preliminary data.</text>
</comment>
<evidence type="ECO:0000313" key="2">
    <source>
        <dbReference type="Proteomes" id="UP001412067"/>
    </source>
</evidence>
<dbReference type="InterPro" id="IPR035985">
    <property type="entry name" value="Ubiquitin-activating_enz"/>
</dbReference>
<reference evidence="1 2" key="1">
    <citation type="journal article" date="2022" name="Nat. Plants">
        <title>Genomes of leafy and leafless Platanthera orchids illuminate the evolution of mycoheterotrophy.</title>
        <authorList>
            <person name="Li M.H."/>
            <person name="Liu K.W."/>
            <person name="Li Z."/>
            <person name="Lu H.C."/>
            <person name="Ye Q.L."/>
            <person name="Zhang D."/>
            <person name="Wang J.Y."/>
            <person name="Li Y.F."/>
            <person name="Zhong Z.M."/>
            <person name="Liu X."/>
            <person name="Yu X."/>
            <person name="Liu D.K."/>
            <person name="Tu X.D."/>
            <person name="Liu B."/>
            <person name="Hao Y."/>
            <person name="Liao X.Y."/>
            <person name="Jiang Y.T."/>
            <person name="Sun W.H."/>
            <person name="Chen J."/>
            <person name="Chen Y.Q."/>
            <person name="Ai Y."/>
            <person name="Zhai J.W."/>
            <person name="Wu S.S."/>
            <person name="Zhou Z."/>
            <person name="Hsiao Y.Y."/>
            <person name="Wu W.L."/>
            <person name="Chen Y.Y."/>
            <person name="Lin Y.F."/>
            <person name="Hsu J.L."/>
            <person name="Li C.Y."/>
            <person name="Wang Z.W."/>
            <person name="Zhao X."/>
            <person name="Zhong W.Y."/>
            <person name="Ma X.K."/>
            <person name="Ma L."/>
            <person name="Huang J."/>
            <person name="Chen G.Z."/>
            <person name="Huang M.Z."/>
            <person name="Huang L."/>
            <person name="Peng D.H."/>
            <person name="Luo Y.B."/>
            <person name="Zou S.Q."/>
            <person name="Chen S.P."/>
            <person name="Lan S."/>
            <person name="Tsai W.C."/>
            <person name="Van de Peer Y."/>
            <person name="Liu Z.J."/>
        </authorList>
    </citation>
    <scope>NUCLEOTIDE SEQUENCE [LARGE SCALE GENOMIC DNA]</scope>
    <source>
        <strain evidence="1">Lor288</strain>
    </source>
</reference>
<dbReference type="Proteomes" id="UP001412067">
    <property type="component" value="Unassembled WGS sequence"/>
</dbReference>
<evidence type="ECO:0000313" key="1">
    <source>
        <dbReference type="EMBL" id="KAK8968042.1"/>
    </source>
</evidence>
<proteinExistence type="predicted"/>
<dbReference type="SUPFAM" id="SSF69572">
    <property type="entry name" value="Activating enzymes of the ubiquitin-like proteins"/>
    <property type="match status" value="1"/>
</dbReference>